<keyword evidence="2 6" id="KW-0328">Glycosyltransferase</keyword>
<dbReference type="Pfam" id="PF00535">
    <property type="entry name" value="Glycos_transf_2"/>
    <property type="match status" value="1"/>
</dbReference>
<keyword evidence="4" id="KW-0812">Transmembrane</keyword>
<accession>A0ABT0WK26</accession>
<keyword evidence="4" id="KW-0472">Membrane</keyword>
<name>A0ABT0WK26_9BACI</name>
<evidence type="ECO:0000256" key="1">
    <source>
        <dbReference type="ARBA" id="ARBA00006739"/>
    </source>
</evidence>
<dbReference type="Gene3D" id="3.90.550.10">
    <property type="entry name" value="Spore Coat Polysaccharide Biosynthesis Protein SpsA, Chain A"/>
    <property type="match status" value="1"/>
</dbReference>
<dbReference type="GO" id="GO:0016757">
    <property type="term" value="F:glycosyltransferase activity"/>
    <property type="evidence" value="ECO:0007669"/>
    <property type="project" value="UniProtKB-KW"/>
</dbReference>
<dbReference type="SUPFAM" id="SSF53448">
    <property type="entry name" value="Nucleotide-diphospho-sugar transferases"/>
    <property type="match status" value="1"/>
</dbReference>
<dbReference type="EMBL" id="JAMQCR010000003">
    <property type="protein sequence ID" value="MCM2536035.1"/>
    <property type="molecule type" value="Genomic_DNA"/>
</dbReference>
<keyword evidence="4" id="KW-1133">Transmembrane helix</keyword>
<keyword evidence="3 6" id="KW-0808">Transferase</keyword>
<dbReference type="InterPro" id="IPR001173">
    <property type="entry name" value="Glyco_trans_2-like"/>
</dbReference>
<evidence type="ECO:0000256" key="3">
    <source>
        <dbReference type="ARBA" id="ARBA00022679"/>
    </source>
</evidence>
<dbReference type="Proteomes" id="UP001523262">
    <property type="component" value="Unassembled WGS sequence"/>
</dbReference>
<sequence length="351" mass="41676">MGILIEDVLIWIKTKLSIDLNGEKYMNPMISIIVPVFNVENFIHLCIESILSQTFQDFELILVNDGSTDRSGDICDEYSKKDKRIIVIHKENGGQSSARNIGINVAKGNFIGFIDSDDWIQSDMFHILYTKAIETDADITACNIMKYNKDSTKQIYCNKTDDCFFDRNSAMNELYLNDRLTFSPCNKLYKSNLFNGVRFKEGSILEDMDFSYRIMHQAERIYYTGQALYNYRYNDQSTMRKGFSKKRLDEFEVRKNMYLFYLKNYPSKANELYAEWFLTGLMLYINIEKYYRNERNQYRYLIEIDRKLLLPLLFKRNYIMKKKILLSIAIISPNILVMNYRFYWGKVKKDL</sequence>
<dbReference type="EC" id="2.4.-.-" evidence="6"/>
<evidence type="ECO:0000256" key="2">
    <source>
        <dbReference type="ARBA" id="ARBA00022676"/>
    </source>
</evidence>
<keyword evidence="7" id="KW-1185">Reference proteome</keyword>
<comment type="caution">
    <text evidence="6">The sequence shown here is derived from an EMBL/GenBank/DDBJ whole genome shotgun (WGS) entry which is preliminary data.</text>
</comment>
<evidence type="ECO:0000259" key="5">
    <source>
        <dbReference type="Pfam" id="PF00535"/>
    </source>
</evidence>
<protein>
    <submittedName>
        <fullName evidence="6">Glycosyltransferase</fullName>
        <ecNumber evidence="6">2.4.-.-</ecNumber>
    </submittedName>
</protein>
<feature type="domain" description="Glycosyltransferase 2-like" evidence="5">
    <location>
        <begin position="31"/>
        <end position="162"/>
    </location>
</feature>
<evidence type="ECO:0000313" key="6">
    <source>
        <dbReference type="EMBL" id="MCM2536035.1"/>
    </source>
</evidence>
<dbReference type="PANTHER" id="PTHR22916:SF51">
    <property type="entry name" value="GLYCOSYLTRANSFERASE EPSH-RELATED"/>
    <property type="match status" value="1"/>
</dbReference>
<evidence type="ECO:0000256" key="4">
    <source>
        <dbReference type="SAM" id="Phobius"/>
    </source>
</evidence>
<organism evidence="6 7">
    <name type="scientific">Neobacillus pocheonensis</name>
    <dbReference type="NCBI Taxonomy" id="363869"/>
    <lineage>
        <taxon>Bacteria</taxon>
        <taxon>Bacillati</taxon>
        <taxon>Bacillota</taxon>
        <taxon>Bacilli</taxon>
        <taxon>Bacillales</taxon>
        <taxon>Bacillaceae</taxon>
        <taxon>Neobacillus</taxon>
    </lineage>
</organism>
<comment type="similarity">
    <text evidence="1">Belongs to the glycosyltransferase 2 family.</text>
</comment>
<dbReference type="PANTHER" id="PTHR22916">
    <property type="entry name" value="GLYCOSYLTRANSFERASE"/>
    <property type="match status" value="1"/>
</dbReference>
<reference evidence="6 7" key="1">
    <citation type="submission" date="2022-06" db="EMBL/GenBank/DDBJ databases">
        <authorList>
            <person name="Jeon C.O."/>
        </authorList>
    </citation>
    <scope>NUCLEOTIDE SEQUENCE [LARGE SCALE GENOMIC DNA]</scope>
    <source>
        <strain evidence="6 7">KCTC 13943</strain>
    </source>
</reference>
<evidence type="ECO:0000313" key="7">
    <source>
        <dbReference type="Proteomes" id="UP001523262"/>
    </source>
</evidence>
<proteinExistence type="inferred from homology"/>
<dbReference type="InterPro" id="IPR029044">
    <property type="entry name" value="Nucleotide-diphossugar_trans"/>
</dbReference>
<dbReference type="CDD" id="cd00761">
    <property type="entry name" value="Glyco_tranf_GTA_type"/>
    <property type="match status" value="1"/>
</dbReference>
<feature type="transmembrane region" description="Helical" evidence="4">
    <location>
        <begin position="324"/>
        <end position="343"/>
    </location>
</feature>
<gene>
    <name evidence="6" type="ORF">NDK43_31755</name>
</gene>